<feature type="binding site" evidence="10">
    <location>
        <position position="215"/>
    </location>
    <ligand>
        <name>ATP</name>
        <dbReference type="ChEBI" id="CHEBI:30616"/>
    </ligand>
</feature>
<dbReference type="Gene3D" id="1.10.510.10">
    <property type="entry name" value="Transferase(Phosphotransferase) domain 1"/>
    <property type="match status" value="1"/>
</dbReference>
<comment type="catalytic activity">
    <reaction evidence="8">
        <text>L-threonyl-[protein] + ATP = O-phospho-L-threonyl-[protein] + ADP + H(+)</text>
        <dbReference type="Rhea" id="RHEA:46608"/>
        <dbReference type="Rhea" id="RHEA-COMP:11060"/>
        <dbReference type="Rhea" id="RHEA-COMP:11605"/>
        <dbReference type="ChEBI" id="CHEBI:15378"/>
        <dbReference type="ChEBI" id="CHEBI:30013"/>
        <dbReference type="ChEBI" id="CHEBI:30616"/>
        <dbReference type="ChEBI" id="CHEBI:61977"/>
        <dbReference type="ChEBI" id="CHEBI:456216"/>
        <dbReference type="EC" id="2.7.11.1"/>
    </reaction>
</comment>
<keyword evidence="5 10" id="KW-0547">Nucleotide-binding</keyword>
<comment type="catalytic activity">
    <reaction evidence="9">
        <text>L-seryl-[protein] + ATP = O-phospho-L-seryl-[protein] + ADP + H(+)</text>
        <dbReference type="Rhea" id="RHEA:17989"/>
        <dbReference type="Rhea" id="RHEA-COMP:9863"/>
        <dbReference type="Rhea" id="RHEA-COMP:11604"/>
        <dbReference type="ChEBI" id="CHEBI:15378"/>
        <dbReference type="ChEBI" id="CHEBI:29999"/>
        <dbReference type="ChEBI" id="CHEBI:30616"/>
        <dbReference type="ChEBI" id="CHEBI:83421"/>
        <dbReference type="ChEBI" id="CHEBI:456216"/>
        <dbReference type="EC" id="2.7.11.1"/>
    </reaction>
</comment>
<evidence type="ECO:0000256" key="4">
    <source>
        <dbReference type="ARBA" id="ARBA00022679"/>
    </source>
</evidence>
<feature type="compositionally biased region" description="Basic residues" evidence="11">
    <location>
        <begin position="110"/>
        <end position="120"/>
    </location>
</feature>
<dbReference type="SUPFAM" id="SSF103243">
    <property type="entry name" value="KA1-like"/>
    <property type="match status" value="1"/>
</dbReference>
<evidence type="ECO:0000256" key="1">
    <source>
        <dbReference type="ARBA" id="ARBA00010791"/>
    </source>
</evidence>
<comment type="similarity">
    <text evidence="1">Belongs to the protein kinase superfamily. CAMK Ser/Thr protein kinase family. NIM1 subfamily.</text>
</comment>
<dbReference type="PROSITE" id="PS50032">
    <property type="entry name" value="KA1"/>
    <property type="match status" value="1"/>
</dbReference>
<gene>
    <name evidence="14" type="primary">KIN2</name>
    <name evidence="14" type="ORF">Sste5346_009111</name>
</gene>
<evidence type="ECO:0000256" key="7">
    <source>
        <dbReference type="ARBA" id="ARBA00022840"/>
    </source>
</evidence>
<dbReference type="SUPFAM" id="SSF56112">
    <property type="entry name" value="Protein kinase-like (PK-like)"/>
    <property type="match status" value="1"/>
</dbReference>
<feature type="compositionally biased region" description="Basic and acidic residues" evidence="11">
    <location>
        <begin position="221"/>
        <end position="239"/>
    </location>
</feature>
<organism evidence="14 15">
    <name type="scientific">Sporothrix stenoceras</name>
    <dbReference type="NCBI Taxonomy" id="5173"/>
    <lineage>
        <taxon>Eukaryota</taxon>
        <taxon>Fungi</taxon>
        <taxon>Dikarya</taxon>
        <taxon>Ascomycota</taxon>
        <taxon>Pezizomycotina</taxon>
        <taxon>Sordariomycetes</taxon>
        <taxon>Sordariomycetidae</taxon>
        <taxon>Ophiostomatales</taxon>
        <taxon>Ophiostomataceae</taxon>
        <taxon>Sporothrix</taxon>
    </lineage>
</organism>
<keyword evidence="4 14" id="KW-0808">Transferase</keyword>
<dbReference type="CDD" id="cd14077">
    <property type="entry name" value="STKc_Kin1_2"/>
    <property type="match status" value="1"/>
</dbReference>
<feature type="region of interest" description="Disordered" evidence="11">
    <location>
        <begin position="203"/>
        <end position="239"/>
    </location>
</feature>
<dbReference type="InterPro" id="IPR028375">
    <property type="entry name" value="KA1/Ssp2_C"/>
</dbReference>
<feature type="compositionally biased region" description="Basic and acidic residues" evidence="11">
    <location>
        <begin position="513"/>
        <end position="535"/>
    </location>
</feature>
<feature type="compositionally biased region" description="Low complexity" evidence="11">
    <location>
        <begin position="127"/>
        <end position="150"/>
    </location>
</feature>
<keyword evidence="6 14" id="KW-0418">Kinase</keyword>
<evidence type="ECO:0000256" key="11">
    <source>
        <dbReference type="SAM" id="MobiDB-lite"/>
    </source>
</evidence>
<evidence type="ECO:0000313" key="15">
    <source>
        <dbReference type="Proteomes" id="UP001583186"/>
    </source>
</evidence>
<feature type="region of interest" description="Disordered" evidence="11">
    <location>
        <begin position="1"/>
        <end position="188"/>
    </location>
</feature>
<feature type="compositionally biased region" description="Basic and acidic residues" evidence="11">
    <location>
        <begin position="155"/>
        <end position="165"/>
    </location>
</feature>
<dbReference type="InterPro" id="IPR000719">
    <property type="entry name" value="Prot_kinase_dom"/>
</dbReference>
<evidence type="ECO:0000256" key="8">
    <source>
        <dbReference type="ARBA" id="ARBA00047899"/>
    </source>
</evidence>
<evidence type="ECO:0000259" key="12">
    <source>
        <dbReference type="PROSITE" id="PS50011"/>
    </source>
</evidence>
<dbReference type="InterPro" id="IPR008271">
    <property type="entry name" value="Ser/Thr_kinase_AS"/>
</dbReference>
<dbReference type="InterPro" id="IPR011009">
    <property type="entry name" value="Kinase-like_dom_sf"/>
</dbReference>
<dbReference type="Pfam" id="PF00069">
    <property type="entry name" value="Pkinase"/>
    <property type="match status" value="1"/>
</dbReference>
<dbReference type="PANTHER" id="PTHR24346:SF82">
    <property type="entry name" value="KP78A-RELATED"/>
    <property type="match status" value="1"/>
</dbReference>
<protein>
    <recommendedName>
        <fullName evidence="2">non-specific serine/threonine protein kinase</fullName>
        <ecNumber evidence="2">2.7.11.1</ecNumber>
    </recommendedName>
</protein>
<feature type="compositionally biased region" description="Low complexity" evidence="11">
    <location>
        <begin position="717"/>
        <end position="738"/>
    </location>
</feature>
<feature type="compositionally biased region" description="Polar residues" evidence="11">
    <location>
        <begin position="821"/>
        <end position="846"/>
    </location>
</feature>
<evidence type="ECO:0000256" key="3">
    <source>
        <dbReference type="ARBA" id="ARBA00022527"/>
    </source>
</evidence>
<dbReference type="GO" id="GO:0004674">
    <property type="term" value="F:protein serine/threonine kinase activity"/>
    <property type="evidence" value="ECO:0007669"/>
    <property type="project" value="UniProtKB-EC"/>
</dbReference>
<dbReference type="Pfam" id="PF02149">
    <property type="entry name" value="KA1"/>
    <property type="match status" value="1"/>
</dbReference>
<sequence length="1099" mass="121234">MSTSVAPGGGAEAPLASPSSRGKSYNNNSVSRSQSTRSRPPSSASTSDRRDLPTRAASQHHHSSSRQYSSGNGKGYEDDHYHRRSSSRDASSQQAPPPPSSSNAQDSSSRPHRHNSHRSSSRHDPSSRPSADMTTAAAAATATAAGAAAASQNNGHRDRNADPRAAEASARPTKSRTTIPTQSGKWHLGKVIGAGSMGKVRLATKEDGQEQAACKIIPRGSTDDNHASRADKERADQSKEIRTAREAAIVTLLNHPYICGLRDVVRTNHHWYMLFEYVNGGQMLDYIISHGKLKEKPARKFSRQIASALDYCHRNSIVHRDLKIENILISKTGDIKIIDFGLSNLFAPRGHLRTFCGSLYFAAPELLQARAYTGPEVDVWSFGIVLYVLVCGKVPFDDQSIPALHTKIKKGLVDYPNWLSTECKHLLSRMLVTDPRQRATMQEVMNHPWMLKGYSGPPENYLPRRDPITLPLEQDVINAMTGFNFGPPEAIKAQLTHTIESEEYQRSVRLLQKEKEQAHPPKDAERKRGFIDFYKRRNSTNSRDALTTPSTEGLPVGNDPLNAFSPLISVYYLVREKHMRDRQDHVMPLSKEKSSSQQLSEIAPPQAAHTNSSAYEMPGERATGGRTRPRSRTHGEDDHQEPARGKSSSAAAGAAVGAATAGVLLSPSANQEQHDLPKKESTAAGILRRFSTRRRPKEPERLDKDRSHPPVVHIHSPSDQAAQSQPQSQSQPAPVAAPRKSFSIRRSRRDEDDSPVPRLRSGSSQPQHSDLLSPPLSAGEPGTGYKKGLGRSTSVSSAEFTRRRQPIGGSASRIAKEPPATSGSDHSTINDRLQSGEQPTGNTSMHGRSISLRTKPLSHARRESIQARRMRREEERGREANVPEETDAELGEHSGVSNERLTDFDLDKPVYLKGLFSVSTTSTKPVREIRTDIKRVLKQLGVEYVEIKGGFNCRHSPSIDLNKVADAPNSPQPAMPGHRRRFSFGGLRAGDQSRDDNVRDNVERGPTTPRTPGRNAEYSNSDVSEDSDPRHESTSRVMPAGETTTHVRSDMGGNLVLEFEIFIVKVPVFTLHGIQFKRLSGNTWQYKNMADHILRELKL</sequence>
<feature type="region of interest" description="Disordered" evidence="11">
    <location>
        <begin position="962"/>
        <end position="1042"/>
    </location>
</feature>
<dbReference type="CDD" id="cd12121">
    <property type="entry name" value="MARK_C_like"/>
    <property type="match status" value="1"/>
</dbReference>
<dbReference type="SMART" id="SM00220">
    <property type="entry name" value="S_TKc"/>
    <property type="match status" value="1"/>
</dbReference>
<evidence type="ECO:0000256" key="6">
    <source>
        <dbReference type="ARBA" id="ARBA00022777"/>
    </source>
</evidence>
<feature type="compositionally biased region" description="Polar residues" evidence="11">
    <location>
        <begin position="175"/>
        <end position="184"/>
    </location>
</feature>
<keyword evidence="3" id="KW-0723">Serine/threonine-protein kinase</keyword>
<dbReference type="EMBL" id="JAWCUI010000079">
    <property type="protein sequence ID" value="KAL1889162.1"/>
    <property type="molecule type" value="Genomic_DNA"/>
</dbReference>
<proteinExistence type="inferred from homology"/>
<evidence type="ECO:0000259" key="13">
    <source>
        <dbReference type="PROSITE" id="PS50032"/>
    </source>
</evidence>
<evidence type="ECO:0000256" key="5">
    <source>
        <dbReference type="ARBA" id="ARBA00022741"/>
    </source>
</evidence>
<reference evidence="14 15" key="1">
    <citation type="journal article" date="2024" name="IMA Fungus">
        <title>IMA Genome - F19 : A genome assembly and annotation guide to empower mycologists, including annotated draft genome sequences of Ceratocystis pirilliformis, Diaporthe australafricana, Fusarium ophioides, Paecilomyces lecythidis, and Sporothrix stenoceras.</title>
        <authorList>
            <person name="Aylward J."/>
            <person name="Wilson A.M."/>
            <person name="Visagie C.M."/>
            <person name="Spraker J."/>
            <person name="Barnes I."/>
            <person name="Buitendag C."/>
            <person name="Ceriani C."/>
            <person name="Del Mar Angel L."/>
            <person name="du Plessis D."/>
            <person name="Fuchs T."/>
            <person name="Gasser K."/>
            <person name="Kramer D."/>
            <person name="Li W."/>
            <person name="Munsamy K."/>
            <person name="Piso A."/>
            <person name="Price J.L."/>
            <person name="Sonnekus B."/>
            <person name="Thomas C."/>
            <person name="van der Nest A."/>
            <person name="van Dijk A."/>
            <person name="van Heerden A."/>
            <person name="van Vuuren N."/>
            <person name="Yilmaz N."/>
            <person name="Duong T.A."/>
            <person name="van der Merwe N.A."/>
            <person name="Wingfield M.J."/>
            <person name="Wingfield B.D."/>
        </authorList>
    </citation>
    <scope>NUCLEOTIDE SEQUENCE [LARGE SCALE GENOMIC DNA]</scope>
    <source>
        <strain evidence="14 15">CMW 5346</strain>
    </source>
</reference>
<feature type="compositionally biased region" description="Low complexity" evidence="11">
    <location>
        <begin position="29"/>
        <end position="46"/>
    </location>
</feature>
<evidence type="ECO:0000256" key="10">
    <source>
        <dbReference type="PROSITE-ProRule" id="PRU10141"/>
    </source>
</evidence>
<feature type="compositionally biased region" description="Basic and acidic residues" evidence="11">
    <location>
        <begin position="672"/>
        <end position="681"/>
    </location>
</feature>
<feature type="compositionally biased region" description="Polar residues" evidence="11">
    <location>
        <begin position="761"/>
        <end position="770"/>
    </location>
</feature>
<comment type="caution">
    <text evidence="14">The sequence shown here is derived from an EMBL/GenBank/DDBJ whole genome shotgun (WGS) entry which is preliminary data.</text>
</comment>
<feature type="compositionally biased region" description="Basic and acidic residues" evidence="11">
    <location>
        <begin position="633"/>
        <end position="644"/>
    </location>
</feature>
<feature type="domain" description="Protein kinase" evidence="12">
    <location>
        <begin position="186"/>
        <end position="450"/>
    </location>
</feature>
<feature type="region of interest" description="Disordered" evidence="11">
    <location>
        <begin position="513"/>
        <end position="536"/>
    </location>
</feature>
<feature type="compositionally biased region" description="Basic and acidic residues" evidence="11">
    <location>
        <begin position="697"/>
        <end position="708"/>
    </location>
</feature>
<evidence type="ECO:0000256" key="9">
    <source>
        <dbReference type="ARBA" id="ARBA00048679"/>
    </source>
</evidence>
<dbReference type="PROSITE" id="PS00107">
    <property type="entry name" value="PROTEIN_KINASE_ATP"/>
    <property type="match status" value="1"/>
</dbReference>
<feature type="region of interest" description="Disordered" evidence="11">
    <location>
        <begin position="667"/>
        <end position="895"/>
    </location>
</feature>
<feature type="compositionally biased region" description="Low complexity" evidence="11">
    <location>
        <begin position="645"/>
        <end position="654"/>
    </location>
</feature>
<keyword evidence="15" id="KW-1185">Reference proteome</keyword>
<name>A0ABR3YMU0_9PEZI</name>
<feature type="compositionally biased region" description="Polar residues" evidence="11">
    <location>
        <begin position="17"/>
        <end position="28"/>
    </location>
</feature>
<evidence type="ECO:0000313" key="14">
    <source>
        <dbReference type="EMBL" id="KAL1889162.1"/>
    </source>
</evidence>
<evidence type="ECO:0000256" key="2">
    <source>
        <dbReference type="ARBA" id="ARBA00012513"/>
    </source>
</evidence>
<dbReference type="PANTHER" id="PTHR24346">
    <property type="entry name" value="MAP/MICROTUBULE AFFINITY-REGULATING KINASE"/>
    <property type="match status" value="1"/>
</dbReference>
<keyword evidence="7 10" id="KW-0067">ATP-binding</keyword>
<dbReference type="PROSITE" id="PS00108">
    <property type="entry name" value="PROTEIN_KINASE_ST"/>
    <property type="match status" value="1"/>
</dbReference>
<dbReference type="InterPro" id="IPR001772">
    <property type="entry name" value="KA1_dom"/>
</dbReference>
<dbReference type="Gene3D" id="3.30.310.80">
    <property type="entry name" value="Kinase associated domain 1, KA1"/>
    <property type="match status" value="1"/>
</dbReference>
<dbReference type="Proteomes" id="UP001583186">
    <property type="component" value="Unassembled WGS sequence"/>
</dbReference>
<feature type="compositionally biased region" description="Basic and acidic residues" evidence="11">
    <location>
        <begin position="860"/>
        <end position="881"/>
    </location>
</feature>
<dbReference type="EC" id="2.7.11.1" evidence="2"/>
<dbReference type="PROSITE" id="PS50011">
    <property type="entry name" value="PROTEIN_KINASE_DOM"/>
    <property type="match status" value="1"/>
</dbReference>
<feature type="compositionally biased region" description="Basic and acidic residues" evidence="11">
    <location>
        <begin position="991"/>
        <end position="1003"/>
    </location>
</feature>
<feature type="region of interest" description="Disordered" evidence="11">
    <location>
        <begin position="587"/>
        <end position="654"/>
    </location>
</feature>
<accession>A0ABR3YMU0</accession>
<dbReference type="InterPro" id="IPR017441">
    <property type="entry name" value="Protein_kinase_ATP_BS"/>
</dbReference>
<feature type="domain" description="KA1" evidence="13">
    <location>
        <begin position="1050"/>
        <end position="1099"/>
    </location>
</feature>